<evidence type="ECO:0000256" key="1">
    <source>
        <dbReference type="ARBA" id="ARBA00010088"/>
    </source>
</evidence>
<feature type="domain" description="Epoxide hydrolase N-terminal" evidence="4">
    <location>
        <begin position="16"/>
        <end position="132"/>
    </location>
</feature>
<name>A0A8H6Z475_9AGAR</name>
<dbReference type="GO" id="GO:0004301">
    <property type="term" value="F:epoxide hydrolase activity"/>
    <property type="evidence" value="ECO:0007669"/>
    <property type="project" value="TreeGrafter"/>
</dbReference>
<keyword evidence="2 5" id="KW-0378">Hydrolase</keyword>
<feature type="active site" description="Proton donor" evidence="3">
    <location>
        <position position="337"/>
    </location>
</feature>
<dbReference type="Gene3D" id="3.40.50.1820">
    <property type="entry name" value="alpha/beta hydrolase"/>
    <property type="match status" value="1"/>
</dbReference>
<comment type="caution">
    <text evidence="5">The sequence shown here is derived from an EMBL/GenBank/DDBJ whole genome shotgun (WGS) entry which is preliminary data.</text>
</comment>
<dbReference type="InterPro" id="IPR016292">
    <property type="entry name" value="Epoxide_hydrolase"/>
</dbReference>
<feature type="active site" description="Nucleophile" evidence="3">
    <location>
        <position position="198"/>
    </location>
</feature>
<dbReference type="EMBL" id="JACAZI010000002">
    <property type="protein sequence ID" value="KAF7369561.1"/>
    <property type="molecule type" value="Genomic_DNA"/>
</dbReference>
<dbReference type="GO" id="GO:0097176">
    <property type="term" value="P:epoxide metabolic process"/>
    <property type="evidence" value="ECO:0007669"/>
    <property type="project" value="TreeGrafter"/>
</dbReference>
<dbReference type="InterPro" id="IPR029058">
    <property type="entry name" value="AB_hydrolase_fold"/>
</dbReference>
<dbReference type="SUPFAM" id="SSF53474">
    <property type="entry name" value="alpha/beta-Hydrolases"/>
    <property type="match status" value="1"/>
</dbReference>
<dbReference type="PANTHER" id="PTHR21661:SF39">
    <property type="entry name" value="HYDROLASE, PUTATIVE (AFU_ORTHOLOGUE AFUA_3G08960)-RELATED"/>
    <property type="match status" value="1"/>
</dbReference>
<gene>
    <name evidence="5" type="ORF">MVEN_00286200</name>
</gene>
<dbReference type="AlphaFoldDB" id="A0A8H6Z475"/>
<sequence>MSHFNTFPSPPKLETKPFTVAIPDADVAELKSLLKASRLGPSTPTNSNPSDHSLGVSMDWLKTAKQAWETSFDWRAQERRMKSFPQFMTKVPVQIEGKEYIHDIHFMALFSKKKDAVPLIMLHGWPGSFIEFIPVMGILSKKYTPETLPYHVVVPSLPGYGFSSGPQSTEFKLADVAKIFNDLMLGLGFDKYVAQGGDVGSGVARILTMNHDNCKAIHLNMFSIAPPQNDDRSILSQAEREALDRGAVFRQTGWAYGIEQGTRPNTLGFALSSSPLALLAWIGEKFLEWSDENPSMDEILTDVSIYWFYELDFHVLLSLQGVYHPWTRVLQVSRKAYRLYVVPSVPYPICFFFPSVAKPLFCPISEIIPVPESWIKQEGNLVFYRQAKSGGHFAALEVPEVLLKDVEDFVEQVWGSV</sequence>
<evidence type="ECO:0000313" key="5">
    <source>
        <dbReference type="EMBL" id="KAF7369561.1"/>
    </source>
</evidence>
<dbReference type="PIRSF" id="PIRSF001112">
    <property type="entry name" value="Epoxide_hydrolase"/>
    <property type="match status" value="1"/>
</dbReference>
<organism evidence="5 6">
    <name type="scientific">Mycena venus</name>
    <dbReference type="NCBI Taxonomy" id="2733690"/>
    <lineage>
        <taxon>Eukaryota</taxon>
        <taxon>Fungi</taxon>
        <taxon>Dikarya</taxon>
        <taxon>Basidiomycota</taxon>
        <taxon>Agaricomycotina</taxon>
        <taxon>Agaricomycetes</taxon>
        <taxon>Agaricomycetidae</taxon>
        <taxon>Agaricales</taxon>
        <taxon>Marasmiineae</taxon>
        <taxon>Mycenaceae</taxon>
        <taxon>Mycena</taxon>
    </lineage>
</organism>
<reference evidence="5" key="1">
    <citation type="submission" date="2020-05" db="EMBL/GenBank/DDBJ databases">
        <title>Mycena genomes resolve the evolution of fungal bioluminescence.</title>
        <authorList>
            <person name="Tsai I.J."/>
        </authorList>
    </citation>
    <scope>NUCLEOTIDE SEQUENCE</scope>
    <source>
        <strain evidence="5">CCC161011</strain>
    </source>
</reference>
<dbReference type="Proteomes" id="UP000620124">
    <property type="component" value="Unassembled WGS sequence"/>
</dbReference>
<dbReference type="OrthoDB" id="7130006at2759"/>
<dbReference type="PANTHER" id="PTHR21661">
    <property type="entry name" value="EPOXIDE HYDROLASE 1-RELATED"/>
    <property type="match status" value="1"/>
</dbReference>
<feature type="active site" description="Proton acceptor" evidence="3">
    <location>
        <position position="392"/>
    </location>
</feature>
<evidence type="ECO:0000259" key="4">
    <source>
        <dbReference type="Pfam" id="PF06441"/>
    </source>
</evidence>
<evidence type="ECO:0000256" key="3">
    <source>
        <dbReference type="PIRSR" id="PIRSR001112-1"/>
    </source>
</evidence>
<proteinExistence type="inferred from homology"/>
<dbReference type="InterPro" id="IPR000639">
    <property type="entry name" value="Epox_hydrolase-like"/>
</dbReference>
<accession>A0A8H6Z475</accession>
<keyword evidence="6" id="KW-1185">Reference proteome</keyword>
<evidence type="ECO:0000313" key="6">
    <source>
        <dbReference type="Proteomes" id="UP000620124"/>
    </source>
</evidence>
<dbReference type="PRINTS" id="PR00412">
    <property type="entry name" value="EPOXHYDRLASE"/>
</dbReference>
<comment type="similarity">
    <text evidence="1">Belongs to the peptidase S33 family.</text>
</comment>
<dbReference type="Pfam" id="PF06441">
    <property type="entry name" value="EHN"/>
    <property type="match status" value="1"/>
</dbReference>
<evidence type="ECO:0000256" key="2">
    <source>
        <dbReference type="ARBA" id="ARBA00022801"/>
    </source>
</evidence>
<dbReference type="InterPro" id="IPR010497">
    <property type="entry name" value="Epoxide_hydro_N"/>
</dbReference>
<protein>
    <submittedName>
        <fullName evidence="5">Putative epoxide hydrolase</fullName>
    </submittedName>
</protein>